<evidence type="ECO:0000256" key="4">
    <source>
        <dbReference type="ARBA" id="ARBA00041057"/>
    </source>
</evidence>
<comment type="similarity">
    <text evidence="1">Belongs to the ADP-ribosylglycohydrolase family.</text>
</comment>
<proteinExistence type="inferred from homology"/>
<dbReference type="PANTHER" id="PTHR16222">
    <property type="entry name" value="ADP-RIBOSYLGLYCOHYDROLASE"/>
    <property type="match status" value="1"/>
</dbReference>
<name>A0ABP0J3A5_9DINO</name>
<evidence type="ECO:0000256" key="11">
    <source>
        <dbReference type="ARBA" id="ARBA00049015"/>
    </source>
</evidence>
<evidence type="ECO:0000313" key="12">
    <source>
        <dbReference type="EMBL" id="CAK9008778.1"/>
    </source>
</evidence>
<reference evidence="12 13" key="1">
    <citation type="submission" date="2024-02" db="EMBL/GenBank/DDBJ databases">
        <authorList>
            <person name="Chen Y."/>
            <person name="Shah S."/>
            <person name="Dougan E. K."/>
            <person name="Thang M."/>
            <person name="Chan C."/>
        </authorList>
    </citation>
    <scope>NUCLEOTIDE SEQUENCE [LARGE SCALE GENOMIC DNA]</scope>
</reference>
<evidence type="ECO:0000256" key="6">
    <source>
        <dbReference type="ARBA" id="ARBA00042471"/>
    </source>
</evidence>
<dbReference type="InterPro" id="IPR005502">
    <property type="entry name" value="Ribosyl_crysJ1"/>
</dbReference>
<keyword evidence="3" id="KW-0378">Hydrolase</keyword>
<dbReference type="InterPro" id="IPR036705">
    <property type="entry name" value="Ribosyl_crysJ1_sf"/>
</dbReference>
<keyword evidence="13" id="KW-1185">Reference proteome</keyword>
<comment type="catalytic activity">
    <reaction evidence="11">
        <text>alpha-NAD(+) + H2O = ADP-D-ribose + nicotinamide + H(+)</text>
        <dbReference type="Rhea" id="RHEA:68792"/>
        <dbReference type="ChEBI" id="CHEBI:15377"/>
        <dbReference type="ChEBI" id="CHEBI:15378"/>
        <dbReference type="ChEBI" id="CHEBI:17154"/>
        <dbReference type="ChEBI" id="CHEBI:57967"/>
        <dbReference type="ChEBI" id="CHEBI:77017"/>
    </reaction>
</comment>
<evidence type="ECO:0000256" key="9">
    <source>
        <dbReference type="ARBA" id="ARBA00043187"/>
    </source>
</evidence>
<evidence type="ECO:0000256" key="5">
    <source>
        <dbReference type="ARBA" id="ARBA00042398"/>
    </source>
</evidence>
<evidence type="ECO:0000256" key="1">
    <source>
        <dbReference type="ARBA" id="ARBA00010702"/>
    </source>
</evidence>
<dbReference type="EMBL" id="CAXAMM010005831">
    <property type="protein sequence ID" value="CAK9008778.1"/>
    <property type="molecule type" value="Genomic_DNA"/>
</dbReference>
<gene>
    <name evidence="12" type="ORF">SCF082_LOCUS10012</name>
</gene>
<protein>
    <recommendedName>
        <fullName evidence="4">ADP-ribosylhydrolase ARH3</fullName>
        <ecNumber evidence="2">3.2.1.143</ecNumber>
    </recommendedName>
    <alternativeName>
        <fullName evidence="5">ADP-ribose glycohydrolase ARH3</fullName>
    </alternativeName>
    <alternativeName>
        <fullName evidence="6">ADP-ribosylhydrolase 3</fullName>
    </alternativeName>
    <alternativeName>
        <fullName evidence="9">O-acetyl-ADP-ribose deacetylase ARH3</fullName>
    </alternativeName>
    <alternativeName>
        <fullName evidence="10">Poly(ADP-ribose) glycohydrolase ARH3</fullName>
    </alternativeName>
    <alternativeName>
        <fullName evidence="8">[Protein ADP-ribosylarginine] hydrolase-like protein 2</fullName>
    </alternativeName>
    <alternativeName>
        <fullName evidence="7">[Protein ADP-ribosylserine] hydrolase</fullName>
    </alternativeName>
</protein>
<organism evidence="12 13">
    <name type="scientific">Durusdinium trenchii</name>
    <dbReference type="NCBI Taxonomy" id="1381693"/>
    <lineage>
        <taxon>Eukaryota</taxon>
        <taxon>Sar</taxon>
        <taxon>Alveolata</taxon>
        <taxon>Dinophyceae</taxon>
        <taxon>Suessiales</taxon>
        <taxon>Symbiodiniaceae</taxon>
        <taxon>Durusdinium</taxon>
    </lineage>
</organism>
<evidence type="ECO:0000256" key="8">
    <source>
        <dbReference type="ARBA" id="ARBA00042850"/>
    </source>
</evidence>
<dbReference type="InterPro" id="IPR050792">
    <property type="entry name" value="ADP-ribosylglycohydrolase"/>
</dbReference>
<dbReference type="SUPFAM" id="SSF101478">
    <property type="entry name" value="ADP-ribosylglycohydrolase"/>
    <property type="match status" value="1"/>
</dbReference>
<dbReference type="Pfam" id="PF03747">
    <property type="entry name" value="ADP_ribosyl_GH"/>
    <property type="match status" value="1"/>
</dbReference>
<comment type="caution">
    <text evidence="12">The sequence shown here is derived from an EMBL/GenBank/DDBJ whole genome shotgun (WGS) entry which is preliminary data.</text>
</comment>
<evidence type="ECO:0000256" key="10">
    <source>
        <dbReference type="ARBA" id="ARBA00043193"/>
    </source>
</evidence>
<sequence>METDPEVLLDRAAGAILGVFIGDALGVGVHWQYDLDKLERERGYVTGYLDPLPGTFHSGTDDAPGKGQLKAGQLEQQGEVTKLLLKSLASKHCLDQNDFHDCFEKEILLEDSMDGTRKGGKYGWTDKTICDVYKARILNKKPWPECVLPRSDTPDTIVRAALIAAAYFLNPRAMCCHVQAHSKALTCDSSVQAHSVAFACLLAGIIQGLPLDKDLSWKVYTQAGDPLPFSSVHSDKDHDAEYGDYTEPDSLLWFGMIAEGTKNVGKNIEPAHRGVELYGKFCAFYGVLGSAYYCAARFPEDFEKAMLCSLNGGGQNTMRSSLVGALLGARVGLKSIPKRFIQGLEDHENIVALATHVAQDALDRVTSSDGWRWPKGEEKLPAIGVKKQSE</sequence>
<evidence type="ECO:0000256" key="3">
    <source>
        <dbReference type="ARBA" id="ARBA00022801"/>
    </source>
</evidence>
<evidence type="ECO:0000313" key="13">
    <source>
        <dbReference type="Proteomes" id="UP001642464"/>
    </source>
</evidence>
<dbReference type="PANTHER" id="PTHR16222:SF24">
    <property type="entry name" value="ADP-RIBOSYLHYDROLASE ARH3"/>
    <property type="match status" value="1"/>
</dbReference>
<dbReference type="EC" id="3.2.1.143" evidence="2"/>
<evidence type="ECO:0000256" key="7">
    <source>
        <dbReference type="ARBA" id="ARBA00042722"/>
    </source>
</evidence>
<dbReference type="Proteomes" id="UP001642464">
    <property type="component" value="Unassembled WGS sequence"/>
</dbReference>
<accession>A0ABP0J3A5</accession>
<dbReference type="Gene3D" id="1.10.4080.10">
    <property type="entry name" value="ADP-ribosylation/Crystallin J1"/>
    <property type="match status" value="1"/>
</dbReference>
<evidence type="ECO:0000256" key="2">
    <source>
        <dbReference type="ARBA" id="ARBA00012255"/>
    </source>
</evidence>